<gene>
    <name evidence="1" type="ORF">E0F88_19240</name>
</gene>
<reference evidence="1 2" key="1">
    <citation type="submission" date="2019-03" db="EMBL/GenBank/DDBJ databases">
        <title>Dyadobacter AR-3-6 sp. nov., isolated from arctic soil.</title>
        <authorList>
            <person name="Chaudhary D.K."/>
        </authorList>
    </citation>
    <scope>NUCLEOTIDE SEQUENCE [LARGE SCALE GENOMIC DNA]</scope>
    <source>
        <strain evidence="1 2">AR-3-6</strain>
    </source>
</reference>
<organism evidence="1 2">
    <name type="scientific">Dyadobacter psychrotolerans</name>
    <dbReference type="NCBI Taxonomy" id="2541721"/>
    <lineage>
        <taxon>Bacteria</taxon>
        <taxon>Pseudomonadati</taxon>
        <taxon>Bacteroidota</taxon>
        <taxon>Cytophagia</taxon>
        <taxon>Cytophagales</taxon>
        <taxon>Spirosomataceae</taxon>
        <taxon>Dyadobacter</taxon>
    </lineage>
</organism>
<name>A0A4R5DMB8_9BACT</name>
<accession>A0A4R5DMB8</accession>
<protein>
    <submittedName>
        <fullName evidence="1">Uncharacterized protein</fullName>
    </submittedName>
</protein>
<dbReference type="Proteomes" id="UP000294850">
    <property type="component" value="Unassembled WGS sequence"/>
</dbReference>
<keyword evidence="2" id="KW-1185">Reference proteome</keyword>
<dbReference type="AlphaFoldDB" id="A0A4R5DMB8"/>
<evidence type="ECO:0000313" key="1">
    <source>
        <dbReference type="EMBL" id="TDE13190.1"/>
    </source>
</evidence>
<dbReference type="EMBL" id="SMFL01000007">
    <property type="protein sequence ID" value="TDE13190.1"/>
    <property type="molecule type" value="Genomic_DNA"/>
</dbReference>
<dbReference type="OrthoDB" id="1494788at2"/>
<dbReference type="RefSeq" id="WP_131959911.1">
    <property type="nucleotide sequence ID" value="NZ_SMFL01000007.1"/>
</dbReference>
<proteinExistence type="predicted"/>
<evidence type="ECO:0000313" key="2">
    <source>
        <dbReference type="Proteomes" id="UP000294850"/>
    </source>
</evidence>
<sequence>MIEPRTLEKLKSIPEGHWGEIYGRLVIYAATRLKLSGFQPRSEIDGVEPEDFVGNAIEKIFDGTRAWDFERFPDIEIHLKGVVKSLISSHLKSSGRRPIVQELELAERGDDTDDSQRDQSDYADETDELRITEAHWSYIEQQFVDDDDGLLVFYEWLDGSPPREIAASCNLEVKDVYNVIKKVKRVIKSLSKVFNNV</sequence>
<comment type="caution">
    <text evidence="1">The sequence shown here is derived from an EMBL/GenBank/DDBJ whole genome shotgun (WGS) entry which is preliminary data.</text>
</comment>